<gene>
    <name evidence="1" type="ORF">AVDCRST_MAG31-1721</name>
</gene>
<organism evidence="1">
    <name type="scientific">uncultured Sphingomonas sp</name>
    <dbReference type="NCBI Taxonomy" id="158754"/>
    <lineage>
        <taxon>Bacteria</taxon>
        <taxon>Pseudomonadati</taxon>
        <taxon>Pseudomonadota</taxon>
        <taxon>Alphaproteobacteria</taxon>
        <taxon>Sphingomonadales</taxon>
        <taxon>Sphingomonadaceae</taxon>
        <taxon>Sphingomonas</taxon>
        <taxon>environmental samples</taxon>
    </lineage>
</organism>
<protein>
    <submittedName>
        <fullName evidence="1">Uncharacterized protein</fullName>
    </submittedName>
</protein>
<dbReference type="EMBL" id="CADCWA010000130">
    <property type="protein sequence ID" value="CAA9523071.1"/>
    <property type="molecule type" value="Genomic_DNA"/>
</dbReference>
<evidence type="ECO:0000313" key="1">
    <source>
        <dbReference type="EMBL" id="CAA9523071.1"/>
    </source>
</evidence>
<feature type="non-terminal residue" evidence="1">
    <location>
        <position position="1"/>
    </location>
</feature>
<dbReference type="AlphaFoldDB" id="A0A6J4THZ8"/>
<feature type="non-terminal residue" evidence="1">
    <location>
        <position position="41"/>
    </location>
</feature>
<reference evidence="1" key="1">
    <citation type="submission" date="2020-02" db="EMBL/GenBank/DDBJ databases">
        <authorList>
            <person name="Meier V. D."/>
        </authorList>
    </citation>
    <scope>NUCLEOTIDE SEQUENCE</scope>
    <source>
        <strain evidence="1">AVDCRST_MAG31</strain>
    </source>
</reference>
<sequence length="41" mass="4538">CLSKEKAHVTATSVRHRHRISVQALRQWPNGPPLALVDGAH</sequence>
<name>A0A6J4THZ8_9SPHN</name>
<proteinExistence type="predicted"/>
<accession>A0A6J4THZ8</accession>